<reference evidence="3" key="2">
    <citation type="submission" date="2022-01" db="EMBL/GenBank/DDBJ databases">
        <authorList>
            <person name="Yamashiro T."/>
            <person name="Shiraishi A."/>
            <person name="Satake H."/>
            <person name="Nakayama K."/>
        </authorList>
    </citation>
    <scope>NUCLEOTIDE SEQUENCE</scope>
</reference>
<organism evidence="3 4">
    <name type="scientific">Tanacetum coccineum</name>
    <dbReference type="NCBI Taxonomy" id="301880"/>
    <lineage>
        <taxon>Eukaryota</taxon>
        <taxon>Viridiplantae</taxon>
        <taxon>Streptophyta</taxon>
        <taxon>Embryophyta</taxon>
        <taxon>Tracheophyta</taxon>
        <taxon>Spermatophyta</taxon>
        <taxon>Magnoliopsida</taxon>
        <taxon>eudicotyledons</taxon>
        <taxon>Gunneridae</taxon>
        <taxon>Pentapetalae</taxon>
        <taxon>asterids</taxon>
        <taxon>campanulids</taxon>
        <taxon>Asterales</taxon>
        <taxon>Asteraceae</taxon>
        <taxon>Asteroideae</taxon>
        <taxon>Anthemideae</taxon>
        <taxon>Anthemidinae</taxon>
        <taxon>Tanacetum</taxon>
    </lineage>
</organism>
<protein>
    <submittedName>
        <fullName evidence="3">Reverse transcriptase domain-containing protein</fullName>
    </submittedName>
</protein>
<comment type="caution">
    <text evidence="3">The sequence shown here is derived from an EMBL/GenBank/DDBJ whole genome shotgun (WGS) entry which is preliminary data.</text>
</comment>
<reference evidence="3" key="1">
    <citation type="journal article" date="2022" name="Int. J. Mol. Sci.">
        <title>Draft Genome of Tanacetum Coccineum: Genomic Comparison of Closely Related Tanacetum-Family Plants.</title>
        <authorList>
            <person name="Yamashiro T."/>
            <person name="Shiraishi A."/>
            <person name="Nakayama K."/>
            <person name="Satake H."/>
        </authorList>
    </citation>
    <scope>NUCLEOTIDE SEQUENCE</scope>
</reference>
<keyword evidence="4" id="KW-1185">Reference proteome</keyword>
<dbReference type="InterPro" id="IPR005162">
    <property type="entry name" value="Retrotrans_gag_dom"/>
</dbReference>
<evidence type="ECO:0000313" key="4">
    <source>
        <dbReference type="Proteomes" id="UP001151760"/>
    </source>
</evidence>
<feature type="region of interest" description="Disordered" evidence="1">
    <location>
        <begin position="460"/>
        <end position="496"/>
    </location>
</feature>
<name>A0ABQ5AM49_9ASTR</name>
<dbReference type="EMBL" id="BQNB010012453">
    <property type="protein sequence ID" value="GJT03755.1"/>
    <property type="molecule type" value="Genomic_DNA"/>
</dbReference>
<sequence>MENANPPPISNRPILPAALRARFNQELQELQKISAFVDSRLESIEQFLNHFTDQPNETSINDPETDDGSVETPLVSPFPHSDNDSDDEEVLIELSEYENAGTLRRERIINSLDGDDLAFECMIGFRKFTAYLDPFLPMNIISRKAYNTIMVDRLEGTGKNLVAIVRDVYVFVGSFTYITYFIVLEDIGEFIMSDMAEVLMGRPFRRITKLKYDVARGLVSFTKIFNTYTYRMPRTIPRLKNFNWSKVPPLLELSQNDLMNGFRHPYEKNKFMYKNCLNLGPEYQVDENMKEWLIRGHVLEDNLYDAIVMENPNHPNEPNEDIPEENPVIPEPNHVEDAHDPNEMVDIPDDEELLSSLNENEGDQTPPPRDESSDSEPPNTESSDSESEDEEIDVAPEVDVAPERLKVLESGENTTLKKRLTETETKLARARMERDIAKRRLHESRVWNKIFYSDMVRIGAVPKPPSEDEDTERPRKKSKNSTSDGTEGPSEPRGPPIGLVFWSCIALDGDMIMPPKAMSEARMREVIREQVATSMAEFMANMNRGAGGDGAGGAGAGGAGAGGAGAGGAGAGGAGAGGAGPAAPEITGCTYVTFMKCDPQPFKGTEGAVGLCQWFEKLESVFRISDCKERDKVKFATATLQGQSIFLPFLVCFGPFRDIFGINGYVYFTPIRMTEEFCPRSVLQRLEQEFYNLKLKGNDIDGYTNRFHELALLCPRMVEPEQVKVEQYILGLSKNICGDVTSSRPAGIDEDVCMASQLMGQIIQDKTDEVSKGEQRKGEGDRGGRGDNRRDYNRRQNQRRANGGAMTNAAPNDNETAACWSLDRKDVTYFNCNEKGHRKRYCPKLKKNGQGGNNRGVVYKLGAVDAQQDPKIVTELGSFDIIIGMDWLSLYDAAILCGEKKAQKYIKKGCELFLAQVAEQESKEKRLEDVTVIQDFPEVFSEEFPGLPPPRKVEFRIDLIPVAALK</sequence>
<feature type="region of interest" description="Disordered" evidence="1">
    <location>
        <begin position="764"/>
        <end position="810"/>
    </location>
</feature>
<keyword evidence="3" id="KW-0548">Nucleotidyltransferase</keyword>
<dbReference type="InterPro" id="IPR032567">
    <property type="entry name" value="RTL1-rel"/>
</dbReference>
<feature type="domain" description="Retrotransposon gag" evidence="2">
    <location>
        <begin position="673"/>
        <end position="733"/>
    </location>
</feature>
<dbReference type="PANTHER" id="PTHR15503">
    <property type="entry name" value="LDOC1 RELATED"/>
    <property type="match status" value="1"/>
</dbReference>
<dbReference type="GO" id="GO:0003964">
    <property type="term" value="F:RNA-directed DNA polymerase activity"/>
    <property type="evidence" value="ECO:0007669"/>
    <property type="project" value="UniProtKB-KW"/>
</dbReference>
<dbReference type="SUPFAM" id="SSF57756">
    <property type="entry name" value="Retrovirus zinc finger-like domains"/>
    <property type="match status" value="1"/>
</dbReference>
<feature type="compositionally biased region" description="Basic and acidic residues" evidence="1">
    <location>
        <begin position="333"/>
        <end position="342"/>
    </location>
</feature>
<feature type="region of interest" description="Disordered" evidence="1">
    <location>
        <begin position="309"/>
        <end position="420"/>
    </location>
</feature>
<feature type="region of interest" description="Disordered" evidence="1">
    <location>
        <begin position="552"/>
        <end position="577"/>
    </location>
</feature>
<dbReference type="Pfam" id="PF03732">
    <property type="entry name" value="Retrotrans_gag"/>
    <property type="match status" value="1"/>
</dbReference>
<evidence type="ECO:0000256" key="1">
    <source>
        <dbReference type="SAM" id="MobiDB-lite"/>
    </source>
</evidence>
<feature type="compositionally biased region" description="Basic and acidic residues" evidence="1">
    <location>
        <begin position="765"/>
        <end position="794"/>
    </location>
</feature>
<keyword evidence="3" id="KW-0808">Transferase</keyword>
<dbReference type="Proteomes" id="UP001151760">
    <property type="component" value="Unassembled WGS sequence"/>
</dbReference>
<feature type="compositionally biased region" description="Acidic residues" evidence="1">
    <location>
        <begin position="383"/>
        <end position="396"/>
    </location>
</feature>
<evidence type="ECO:0000313" key="3">
    <source>
        <dbReference type="EMBL" id="GJT03755.1"/>
    </source>
</evidence>
<feature type="compositionally biased region" description="Polar residues" evidence="1">
    <location>
        <begin position="52"/>
        <end position="62"/>
    </location>
</feature>
<gene>
    <name evidence="3" type="ORF">Tco_0838217</name>
</gene>
<accession>A0ABQ5AM49</accession>
<evidence type="ECO:0000259" key="2">
    <source>
        <dbReference type="Pfam" id="PF03732"/>
    </source>
</evidence>
<feature type="region of interest" description="Disordered" evidence="1">
    <location>
        <begin position="52"/>
        <end position="87"/>
    </location>
</feature>
<proteinExistence type="predicted"/>
<keyword evidence="3" id="KW-0695">RNA-directed DNA polymerase</keyword>
<dbReference type="PANTHER" id="PTHR15503:SF45">
    <property type="entry name" value="RNA-DIRECTED DNA POLYMERASE HOMOLOG"/>
    <property type="match status" value="1"/>
</dbReference>
<dbReference type="InterPro" id="IPR036875">
    <property type="entry name" value="Znf_CCHC_sf"/>
</dbReference>